<keyword evidence="9" id="KW-1185">Reference proteome</keyword>
<dbReference type="NCBIfam" id="TIGR00166">
    <property type="entry name" value="S6"/>
    <property type="match status" value="1"/>
</dbReference>
<dbReference type="Pfam" id="PF01250">
    <property type="entry name" value="Ribosomal_S6"/>
    <property type="match status" value="1"/>
</dbReference>
<evidence type="ECO:0000256" key="7">
    <source>
        <dbReference type="SAM" id="MobiDB-lite"/>
    </source>
</evidence>
<evidence type="ECO:0000256" key="1">
    <source>
        <dbReference type="ARBA" id="ARBA00009512"/>
    </source>
</evidence>
<keyword evidence="2 6" id="KW-0689">Ribosomal protein</keyword>
<dbReference type="GO" id="GO:0006412">
    <property type="term" value="P:translation"/>
    <property type="evidence" value="ECO:0007669"/>
    <property type="project" value="UniProtKB-UniRule"/>
</dbReference>
<evidence type="ECO:0000256" key="4">
    <source>
        <dbReference type="ARBA" id="ARBA00035104"/>
    </source>
</evidence>
<gene>
    <name evidence="6" type="primary">rpsF</name>
    <name evidence="8" type="ORF">EQU50_03695</name>
</gene>
<dbReference type="PANTHER" id="PTHR21011:SF1">
    <property type="entry name" value="SMALL RIBOSOMAL SUBUNIT PROTEIN BS6M"/>
    <property type="match status" value="1"/>
</dbReference>
<evidence type="ECO:0000313" key="9">
    <source>
        <dbReference type="Proteomes" id="UP000293550"/>
    </source>
</evidence>
<sequence>MRYYETVFIVRQDVTSSQVETMTQHFTALVKEHGGEVTKTEFCGLRALAYPIKKNKKGHYVLLNIACPFKGIAEMERQMKLNEDILRFLSVRVEALDNNPSALMQRNYREDSNYSSFNDSEFEGETPPNRPAQQQAY</sequence>
<dbReference type="GO" id="GO:0022627">
    <property type="term" value="C:cytosolic small ribosomal subunit"/>
    <property type="evidence" value="ECO:0007669"/>
    <property type="project" value="TreeGrafter"/>
</dbReference>
<name>A0A4Q7DMK9_9PROT</name>
<evidence type="ECO:0000256" key="3">
    <source>
        <dbReference type="ARBA" id="ARBA00023274"/>
    </source>
</evidence>
<comment type="similarity">
    <text evidence="1 6">Belongs to the bacterial ribosomal protein bS6 family.</text>
</comment>
<dbReference type="RefSeq" id="WP_130153805.1">
    <property type="nucleotide sequence ID" value="NZ_SCFB01000005.1"/>
</dbReference>
<accession>A0A4Q7DMK9</accession>
<dbReference type="InterPro" id="IPR014717">
    <property type="entry name" value="Transl_elong_EF1B/ribsomal_bS6"/>
</dbReference>
<keyword evidence="3 6" id="KW-0687">Ribonucleoprotein</keyword>
<comment type="caution">
    <text evidence="8">The sequence shown here is derived from an EMBL/GenBank/DDBJ whole genome shotgun (WGS) entry which is preliminary data.</text>
</comment>
<comment type="function">
    <text evidence="4 6">Binds together with bS18 to 16S ribosomal RNA.</text>
</comment>
<dbReference type="EMBL" id="SCFB01000005">
    <property type="protein sequence ID" value="RZI46046.1"/>
    <property type="molecule type" value="Genomic_DNA"/>
</dbReference>
<evidence type="ECO:0000256" key="6">
    <source>
        <dbReference type="HAMAP-Rule" id="MF_00360"/>
    </source>
</evidence>
<dbReference type="InterPro" id="IPR000529">
    <property type="entry name" value="Ribosomal_bS6"/>
</dbReference>
<dbReference type="GO" id="GO:0003735">
    <property type="term" value="F:structural constituent of ribosome"/>
    <property type="evidence" value="ECO:0007669"/>
    <property type="project" value="InterPro"/>
</dbReference>
<reference evidence="8 9" key="1">
    <citation type="submission" date="2018-10" db="EMBL/GenBank/DDBJ databases">
        <title>An updated phylogeny of the Alphaproteobacteria reveals that the parasitic Rickettsiales and Holosporales have independent origins.</title>
        <authorList>
            <person name="Munoz-Gomez S.A."/>
            <person name="Hess S."/>
            <person name="Burger G."/>
            <person name="Lang B.F."/>
            <person name="Susko E."/>
            <person name="Slamovits C.H."/>
            <person name="Roger A.J."/>
        </authorList>
    </citation>
    <scope>NUCLEOTIDE SEQUENCE [LARGE SCALE GENOMIC DNA]</scope>
    <source>
        <strain evidence="8">HOLO01</strain>
    </source>
</reference>
<keyword evidence="6" id="KW-0699">rRNA-binding</keyword>
<evidence type="ECO:0000256" key="2">
    <source>
        <dbReference type="ARBA" id="ARBA00022980"/>
    </source>
</evidence>
<dbReference type="AlphaFoldDB" id="A0A4Q7DMK9"/>
<dbReference type="PANTHER" id="PTHR21011">
    <property type="entry name" value="MITOCHONDRIAL 28S RIBOSOMAL PROTEIN S6"/>
    <property type="match status" value="1"/>
</dbReference>
<feature type="region of interest" description="Disordered" evidence="7">
    <location>
        <begin position="104"/>
        <end position="137"/>
    </location>
</feature>
<dbReference type="InterPro" id="IPR035980">
    <property type="entry name" value="Ribosomal_bS6_sf"/>
</dbReference>
<protein>
    <recommendedName>
        <fullName evidence="5 6">Small ribosomal subunit protein bS6</fullName>
    </recommendedName>
</protein>
<evidence type="ECO:0000313" key="8">
    <source>
        <dbReference type="EMBL" id="RZI46046.1"/>
    </source>
</evidence>
<dbReference type="HAMAP" id="MF_00360">
    <property type="entry name" value="Ribosomal_bS6"/>
    <property type="match status" value="1"/>
</dbReference>
<keyword evidence="6" id="KW-0694">RNA-binding</keyword>
<dbReference type="SUPFAM" id="SSF54995">
    <property type="entry name" value="Ribosomal protein S6"/>
    <property type="match status" value="1"/>
</dbReference>
<proteinExistence type="inferred from homology"/>
<dbReference type="Gene3D" id="3.30.70.60">
    <property type="match status" value="1"/>
</dbReference>
<dbReference type="OrthoDB" id="9812702at2"/>
<dbReference type="InterPro" id="IPR020814">
    <property type="entry name" value="Ribosomal_S6_plastid/chlpt"/>
</dbReference>
<dbReference type="GO" id="GO:0070181">
    <property type="term" value="F:small ribosomal subunit rRNA binding"/>
    <property type="evidence" value="ECO:0007669"/>
    <property type="project" value="TreeGrafter"/>
</dbReference>
<organism evidence="8 9">
    <name type="scientific">Candidatus Finniella inopinata</name>
    <dbReference type="NCBI Taxonomy" id="1696036"/>
    <lineage>
        <taxon>Bacteria</taxon>
        <taxon>Pseudomonadati</taxon>
        <taxon>Pseudomonadota</taxon>
        <taxon>Alphaproteobacteria</taxon>
        <taxon>Holosporales</taxon>
        <taxon>Candidatus Paracaedibacteraceae</taxon>
        <taxon>Candidatus Finniella</taxon>
    </lineage>
</organism>
<dbReference type="CDD" id="cd00473">
    <property type="entry name" value="bS6"/>
    <property type="match status" value="1"/>
</dbReference>
<dbReference type="Proteomes" id="UP000293550">
    <property type="component" value="Unassembled WGS sequence"/>
</dbReference>
<evidence type="ECO:0000256" key="5">
    <source>
        <dbReference type="ARBA" id="ARBA00035294"/>
    </source>
</evidence>